<reference evidence="8 9" key="1">
    <citation type="submission" date="2018-05" db="EMBL/GenBank/DDBJ databases">
        <title>Acuticoccus sediminis sp. nov., isolated from deep-sea sediment of Indian Ocean.</title>
        <authorList>
            <person name="Liu X."/>
            <person name="Lai Q."/>
            <person name="Du Y."/>
            <person name="Sun F."/>
            <person name="Zhang X."/>
            <person name="Wang S."/>
            <person name="Shao Z."/>
        </authorList>
    </citation>
    <scope>NUCLEOTIDE SEQUENCE [LARGE SCALE GENOMIC DNA]</scope>
    <source>
        <strain evidence="8 9">PTG4-2</strain>
    </source>
</reference>
<evidence type="ECO:0000256" key="3">
    <source>
        <dbReference type="ARBA" id="ARBA00022723"/>
    </source>
</evidence>
<dbReference type="GO" id="GO:0016787">
    <property type="term" value="F:hydrolase activity"/>
    <property type="evidence" value="ECO:0007669"/>
    <property type="project" value="UniProtKB-KW"/>
</dbReference>
<comment type="caution">
    <text evidence="8">The sequence shown here is derived from an EMBL/GenBank/DDBJ whole genome shotgun (WGS) entry which is preliminary data.</text>
</comment>
<dbReference type="PANTHER" id="PTHR42978">
    <property type="entry name" value="QUORUM-QUENCHING LACTONASE YTNP-RELATED-RELATED"/>
    <property type="match status" value="1"/>
</dbReference>
<dbReference type="GO" id="GO:0046872">
    <property type="term" value="F:metal ion binding"/>
    <property type="evidence" value="ECO:0007669"/>
    <property type="project" value="UniProtKB-KW"/>
</dbReference>
<evidence type="ECO:0000256" key="6">
    <source>
        <dbReference type="SAM" id="MobiDB-lite"/>
    </source>
</evidence>
<evidence type="ECO:0000256" key="4">
    <source>
        <dbReference type="ARBA" id="ARBA00022801"/>
    </source>
</evidence>
<dbReference type="InterPro" id="IPR051013">
    <property type="entry name" value="MBL_superfamily_lactonases"/>
</dbReference>
<evidence type="ECO:0000256" key="5">
    <source>
        <dbReference type="ARBA" id="ARBA00022833"/>
    </source>
</evidence>
<dbReference type="AlphaFoldDB" id="A0A8B2NN60"/>
<evidence type="ECO:0000313" key="9">
    <source>
        <dbReference type="Proteomes" id="UP000249590"/>
    </source>
</evidence>
<evidence type="ECO:0000313" key="8">
    <source>
        <dbReference type="EMBL" id="RAH97827.1"/>
    </source>
</evidence>
<dbReference type="Gene3D" id="3.60.15.10">
    <property type="entry name" value="Ribonuclease Z/Hydroxyacylglutathione hydrolase-like"/>
    <property type="match status" value="1"/>
</dbReference>
<dbReference type="Pfam" id="PF00753">
    <property type="entry name" value="Lactamase_B"/>
    <property type="match status" value="1"/>
</dbReference>
<proteinExistence type="inferred from homology"/>
<organism evidence="8 9">
    <name type="scientific">Acuticoccus sediminis</name>
    <dbReference type="NCBI Taxonomy" id="2184697"/>
    <lineage>
        <taxon>Bacteria</taxon>
        <taxon>Pseudomonadati</taxon>
        <taxon>Pseudomonadota</taxon>
        <taxon>Alphaproteobacteria</taxon>
        <taxon>Hyphomicrobiales</taxon>
        <taxon>Amorphaceae</taxon>
        <taxon>Acuticoccus</taxon>
    </lineage>
</organism>
<dbReference type="PANTHER" id="PTHR42978:SF2">
    <property type="entry name" value="102 KBASES UNSTABLE REGION: FROM 1 TO 119443"/>
    <property type="match status" value="1"/>
</dbReference>
<comment type="cofactor">
    <cofactor evidence="1">
        <name>Zn(2+)</name>
        <dbReference type="ChEBI" id="CHEBI:29105"/>
    </cofactor>
</comment>
<feature type="region of interest" description="Disordered" evidence="6">
    <location>
        <begin position="1"/>
        <end position="21"/>
    </location>
</feature>
<name>A0A8B2NN60_9HYPH</name>
<dbReference type="SMART" id="SM00849">
    <property type="entry name" value="Lactamase_B"/>
    <property type="match status" value="1"/>
</dbReference>
<dbReference type="SUPFAM" id="SSF56281">
    <property type="entry name" value="Metallo-hydrolase/oxidoreductase"/>
    <property type="match status" value="1"/>
</dbReference>
<dbReference type="EMBL" id="QHHQ01000008">
    <property type="protein sequence ID" value="RAH97827.1"/>
    <property type="molecule type" value="Genomic_DNA"/>
</dbReference>
<dbReference type="Proteomes" id="UP000249590">
    <property type="component" value="Unassembled WGS sequence"/>
</dbReference>
<comment type="similarity">
    <text evidence="2">Belongs to the metallo-beta-lactamase superfamily.</text>
</comment>
<accession>A0A8B2NN60</accession>
<gene>
    <name evidence="8" type="ORF">DLJ53_28760</name>
</gene>
<dbReference type="InterPro" id="IPR036866">
    <property type="entry name" value="RibonucZ/Hydroxyglut_hydro"/>
</dbReference>
<sequence length="283" mass="29428">MEGRCGECANEWQPPGPERERSVTNVLDLTVLRCGTAFAARPTGAGSDAAAGVVSEPILAYLVRTLNGVVLFDTGLDRRHLADPVRRAAMFSAAGWPAPPVVGEGEDLVSQLARQGLRPEDIDHVVVSHLHADRTGGLKATPRAHKTLQRAEHAAAFAPEGAPDARYLPLDYDLASVTFDVVDGDTVLDEGLTVVATPGRTVGHQSLIVELAGTGPVILAAGACGSRADLAAAVPPSPCRDAAAALASLRRLDALAWTLGAEILVGDDARRVGTLGRAAEQHA</sequence>
<evidence type="ECO:0000256" key="2">
    <source>
        <dbReference type="ARBA" id="ARBA00007749"/>
    </source>
</evidence>
<evidence type="ECO:0000256" key="1">
    <source>
        <dbReference type="ARBA" id="ARBA00001947"/>
    </source>
</evidence>
<keyword evidence="9" id="KW-1185">Reference proteome</keyword>
<evidence type="ECO:0000259" key="7">
    <source>
        <dbReference type="SMART" id="SM00849"/>
    </source>
</evidence>
<keyword evidence="3" id="KW-0479">Metal-binding</keyword>
<protein>
    <recommendedName>
        <fullName evidence="7">Metallo-beta-lactamase domain-containing protein</fullName>
    </recommendedName>
</protein>
<feature type="domain" description="Metallo-beta-lactamase" evidence="7">
    <location>
        <begin position="57"/>
        <end position="267"/>
    </location>
</feature>
<dbReference type="InterPro" id="IPR001279">
    <property type="entry name" value="Metallo-B-lactamas"/>
</dbReference>
<keyword evidence="4" id="KW-0378">Hydrolase</keyword>
<keyword evidence="5" id="KW-0862">Zinc</keyword>
<dbReference type="CDD" id="cd07729">
    <property type="entry name" value="AHL_lactonase_MBL-fold"/>
    <property type="match status" value="1"/>
</dbReference>